<dbReference type="Proteomes" id="UP000316621">
    <property type="component" value="Chromosome 5"/>
</dbReference>
<protein>
    <recommendedName>
        <fullName evidence="1">Neprosin PEP catalytic domain-containing protein</fullName>
    </recommendedName>
</protein>
<dbReference type="PANTHER" id="PTHR31589">
    <property type="entry name" value="PROTEIN, PUTATIVE (DUF239)-RELATED-RELATED"/>
    <property type="match status" value="1"/>
</dbReference>
<keyword evidence="3" id="KW-1185">Reference proteome</keyword>
<dbReference type="EMBL" id="CM010719">
    <property type="protein sequence ID" value="RZC63055.1"/>
    <property type="molecule type" value="Genomic_DNA"/>
</dbReference>
<dbReference type="InterPro" id="IPR053168">
    <property type="entry name" value="Glutamic_endopeptidase"/>
</dbReference>
<dbReference type="PROSITE" id="PS52045">
    <property type="entry name" value="NEPROSIN_PEP_CD"/>
    <property type="match status" value="1"/>
</dbReference>
<organism evidence="2 3">
    <name type="scientific">Papaver somniferum</name>
    <name type="common">Opium poppy</name>
    <dbReference type="NCBI Taxonomy" id="3469"/>
    <lineage>
        <taxon>Eukaryota</taxon>
        <taxon>Viridiplantae</taxon>
        <taxon>Streptophyta</taxon>
        <taxon>Embryophyta</taxon>
        <taxon>Tracheophyta</taxon>
        <taxon>Spermatophyta</taxon>
        <taxon>Magnoliopsida</taxon>
        <taxon>Ranunculales</taxon>
        <taxon>Papaveraceae</taxon>
        <taxon>Papaveroideae</taxon>
        <taxon>Papaver</taxon>
    </lineage>
</organism>
<name>A0A4Y7JTP0_PAPSO</name>
<accession>A0A4Y7JTP0</accession>
<dbReference type="Gramene" id="RZC63055">
    <property type="protein sequence ID" value="RZC63055"/>
    <property type="gene ID" value="C5167_024813"/>
</dbReference>
<gene>
    <name evidence="2" type="ORF">C5167_024813</name>
</gene>
<sequence>MMSLSGHLLSCRVIMTDGYESTGCYNLLCDGFVHTSSNVALGCAFSEVSTFNGSQKDAAFGIHKDEKSGHWWIKIQNIRVGYYPNSLFTELSKLATTVTWGGEVTNSKIKGRHTST</sequence>
<evidence type="ECO:0000259" key="1">
    <source>
        <dbReference type="PROSITE" id="PS52045"/>
    </source>
</evidence>
<proteinExistence type="predicted"/>
<evidence type="ECO:0000313" key="2">
    <source>
        <dbReference type="EMBL" id="RZC63055.1"/>
    </source>
</evidence>
<reference evidence="2 3" key="1">
    <citation type="journal article" date="2018" name="Science">
        <title>The opium poppy genome and morphinan production.</title>
        <authorList>
            <person name="Guo L."/>
            <person name="Winzer T."/>
            <person name="Yang X."/>
            <person name="Li Y."/>
            <person name="Ning Z."/>
            <person name="He Z."/>
            <person name="Teodor R."/>
            <person name="Lu Y."/>
            <person name="Bowser T.A."/>
            <person name="Graham I.A."/>
            <person name="Ye K."/>
        </authorList>
    </citation>
    <scope>NUCLEOTIDE SEQUENCE [LARGE SCALE GENOMIC DNA]</scope>
    <source>
        <strain evidence="3">cv. HN1</strain>
        <tissue evidence="2">Leaves</tissue>
    </source>
</reference>
<dbReference type="Pfam" id="PF03080">
    <property type="entry name" value="Neprosin"/>
    <property type="match status" value="1"/>
</dbReference>
<evidence type="ECO:0000313" key="3">
    <source>
        <dbReference type="Proteomes" id="UP000316621"/>
    </source>
</evidence>
<dbReference type="PANTHER" id="PTHR31589:SF110">
    <property type="entry name" value="PROTEIN, PUTATIVE (DUF239)-RELATED"/>
    <property type="match status" value="1"/>
</dbReference>
<dbReference type="AlphaFoldDB" id="A0A4Y7JTP0"/>
<dbReference type="InterPro" id="IPR004314">
    <property type="entry name" value="Neprosin"/>
</dbReference>
<feature type="domain" description="Neprosin PEP catalytic" evidence="1">
    <location>
        <begin position="1"/>
        <end position="116"/>
    </location>
</feature>